<gene>
    <name evidence="1" type="primary">OGFOD2_2</name>
    <name evidence="1" type="ORF">CHARACLAT_030448</name>
</gene>
<dbReference type="EMBL" id="JAHUTJ010053763">
    <property type="protein sequence ID" value="MED6285556.1"/>
    <property type="molecule type" value="Genomic_DNA"/>
</dbReference>
<comment type="caution">
    <text evidence="1">The sequence shown here is derived from an EMBL/GenBank/DDBJ whole genome shotgun (WGS) entry which is preliminary data.</text>
</comment>
<evidence type="ECO:0000313" key="1">
    <source>
        <dbReference type="EMBL" id="MED6285556.1"/>
    </source>
</evidence>
<keyword evidence="2" id="KW-1185">Reference proteome</keyword>
<dbReference type="Proteomes" id="UP001352852">
    <property type="component" value="Unassembled WGS sequence"/>
</dbReference>
<reference evidence="1 2" key="1">
    <citation type="submission" date="2021-06" db="EMBL/GenBank/DDBJ databases">
        <authorList>
            <person name="Palmer J.M."/>
        </authorList>
    </citation>
    <scope>NUCLEOTIDE SEQUENCE [LARGE SCALE GENOMIC DNA]</scope>
    <source>
        <strain evidence="1 2">CL_MEX2019</strain>
        <tissue evidence="1">Muscle</tissue>
    </source>
</reference>
<evidence type="ECO:0000313" key="2">
    <source>
        <dbReference type="Proteomes" id="UP001352852"/>
    </source>
</evidence>
<proteinExistence type="predicted"/>
<organism evidence="1 2">
    <name type="scientific">Characodon lateralis</name>
    <dbReference type="NCBI Taxonomy" id="208331"/>
    <lineage>
        <taxon>Eukaryota</taxon>
        <taxon>Metazoa</taxon>
        <taxon>Chordata</taxon>
        <taxon>Craniata</taxon>
        <taxon>Vertebrata</taxon>
        <taxon>Euteleostomi</taxon>
        <taxon>Actinopterygii</taxon>
        <taxon>Neopterygii</taxon>
        <taxon>Teleostei</taxon>
        <taxon>Neoteleostei</taxon>
        <taxon>Acanthomorphata</taxon>
        <taxon>Ovalentaria</taxon>
        <taxon>Atherinomorphae</taxon>
        <taxon>Cyprinodontiformes</taxon>
        <taxon>Goodeidae</taxon>
        <taxon>Characodon</taxon>
    </lineage>
</organism>
<name>A0ABU7EFL5_9TELE</name>
<protein>
    <submittedName>
        <fullName evidence="1">2-oxoglutarate and iron-dependent oxygenase domain-containing protein 2</fullName>
    </submittedName>
</protein>
<sequence length="124" mass="14852">MTNEGDRKSRFYTCSCFTTDNIFLEDYKLHVRFVSEKQFRLDYQPLLTRLGCVTEQQFVDVLTKVRSLYSLTPPSRAGVRWIWRWTVLLPHQHKIFLCMQMTKENTIHKPKVGLHRKTVLNYIN</sequence>
<accession>A0ABU7EFL5</accession>